<dbReference type="RefSeq" id="WP_132218900.1">
    <property type="nucleotide sequence ID" value="NZ_OX156936.1"/>
</dbReference>
<keyword evidence="1" id="KW-1133">Transmembrane helix</keyword>
<name>A0A4R1RC31_9FLAO</name>
<comment type="caution">
    <text evidence="3">The sequence shown here is derived from an EMBL/GenBank/DDBJ whole genome shotgun (WGS) entry which is preliminary data.</text>
</comment>
<dbReference type="OrthoDB" id="1449673at2"/>
<organism evidence="3 4">
    <name type="scientific">Mariniflexile fucanivorans</name>
    <dbReference type="NCBI Taxonomy" id="264023"/>
    <lineage>
        <taxon>Bacteria</taxon>
        <taxon>Pseudomonadati</taxon>
        <taxon>Bacteroidota</taxon>
        <taxon>Flavobacteriia</taxon>
        <taxon>Flavobacteriales</taxon>
        <taxon>Flavobacteriaceae</taxon>
        <taxon>Mariniflexile</taxon>
    </lineage>
</organism>
<dbReference type="EMBL" id="SLUP01000009">
    <property type="protein sequence ID" value="TCL63381.1"/>
    <property type="molecule type" value="Genomic_DNA"/>
</dbReference>
<proteinExistence type="predicted"/>
<sequence length="70" mass="7113">MIIQNKKIVASILFVLISCVCVAQVGGGPPTPKGGPIPVGLPIDGGVLIGVCVGLFYGAKKLLFSKDNSC</sequence>
<keyword evidence="2" id="KW-0732">Signal</keyword>
<feature type="chain" id="PRO_5020908664" description="XapX domain-containing protein" evidence="2">
    <location>
        <begin position="24"/>
        <end position="70"/>
    </location>
</feature>
<protein>
    <recommendedName>
        <fullName evidence="5">XapX domain-containing protein</fullName>
    </recommendedName>
</protein>
<reference evidence="3 4" key="1">
    <citation type="submission" date="2019-03" db="EMBL/GenBank/DDBJ databases">
        <title>Genomic Encyclopedia of Type Strains, Phase IV (KMG-IV): sequencing the most valuable type-strain genomes for metagenomic binning, comparative biology and taxonomic classification.</title>
        <authorList>
            <person name="Goeker M."/>
        </authorList>
    </citation>
    <scope>NUCLEOTIDE SEQUENCE [LARGE SCALE GENOMIC DNA]</scope>
    <source>
        <strain evidence="3 4">DSM 18792</strain>
    </source>
</reference>
<feature type="transmembrane region" description="Helical" evidence="1">
    <location>
        <begin position="39"/>
        <end position="59"/>
    </location>
</feature>
<evidence type="ECO:0000313" key="4">
    <source>
        <dbReference type="Proteomes" id="UP000295455"/>
    </source>
</evidence>
<dbReference type="Proteomes" id="UP000295455">
    <property type="component" value="Unassembled WGS sequence"/>
</dbReference>
<gene>
    <name evidence="3" type="ORF">EV196_1095</name>
</gene>
<dbReference type="InterPro" id="IPR058207">
    <property type="entry name" value="PID_CTERM"/>
</dbReference>
<evidence type="ECO:0000256" key="2">
    <source>
        <dbReference type="SAM" id="SignalP"/>
    </source>
</evidence>
<dbReference type="PROSITE" id="PS51257">
    <property type="entry name" value="PROKAR_LIPOPROTEIN"/>
    <property type="match status" value="1"/>
</dbReference>
<accession>A0A4R1RC31</accession>
<keyword evidence="1" id="KW-0812">Transmembrane</keyword>
<evidence type="ECO:0008006" key="5">
    <source>
        <dbReference type="Google" id="ProtNLM"/>
    </source>
</evidence>
<evidence type="ECO:0000313" key="3">
    <source>
        <dbReference type="EMBL" id="TCL63381.1"/>
    </source>
</evidence>
<feature type="signal peptide" evidence="2">
    <location>
        <begin position="1"/>
        <end position="23"/>
    </location>
</feature>
<evidence type="ECO:0000256" key="1">
    <source>
        <dbReference type="SAM" id="Phobius"/>
    </source>
</evidence>
<keyword evidence="4" id="KW-1185">Reference proteome</keyword>
<keyword evidence="1" id="KW-0472">Membrane</keyword>
<dbReference type="NCBIfam" id="NF046080">
    <property type="entry name" value="PID_CTERM"/>
    <property type="match status" value="1"/>
</dbReference>
<dbReference type="AlphaFoldDB" id="A0A4R1RC31"/>